<evidence type="ECO:0000256" key="4">
    <source>
        <dbReference type="ARBA" id="ARBA00022989"/>
    </source>
</evidence>
<name>A0ABM9DDI5_9BACT</name>
<organism evidence="7 8">
    <name type="scientific">Trichlorobacter ammonificans</name>
    <dbReference type="NCBI Taxonomy" id="2916410"/>
    <lineage>
        <taxon>Bacteria</taxon>
        <taxon>Pseudomonadati</taxon>
        <taxon>Thermodesulfobacteriota</taxon>
        <taxon>Desulfuromonadia</taxon>
        <taxon>Geobacterales</taxon>
        <taxon>Geobacteraceae</taxon>
        <taxon>Trichlorobacter</taxon>
    </lineage>
</organism>
<feature type="transmembrane region" description="Helical" evidence="6">
    <location>
        <begin position="74"/>
        <end position="93"/>
    </location>
</feature>
<dbReference type="EMBL" id="OW150024">
    <property type="protein sequence ID" value="CAH2032439.1"/>
    <property type="molecule type" value="Genomic_DNA"/>
</dbReference>
<keyword evidence="2" id="KW-1003">Cell membrane</keyword>
<dbReference type="InterPro" id="IPR005598">
    <property type="entry name" value="ATP_synth_I"/>
</dbReference>
<keyword evidence="4 6" id="KW-1133">Transmembrane helix</keyword>
<feature type="transmembrane region" description="Helical" evidence="6">
    <location>
        <begin position="36"/>
        <end position="53"/>
    </location>
</feature>
<dbReference type="Pfam" id="PF03899">
    <property type="entry name" value="ATP-synt_I"/>
    <property type="match status" value="1"/>
</dbReference>
<protein>
    <recommendedName>
        <fullName evidence="9">ATP synthase subunit I</fullName>
    </recommendedName>
</protein>
<evidence type="ECO:0000256" key="2">
    <source>
        <dbReference type="ARBA" id="ARBA00022475"/>
    </source>
</evidence>
<keyword evidence="3 6" id="KW-0812">Transmembrane</keyword>
<feature type="transmembrane region" description="Helical" evidence="6">
    <location>
        <begin position="12"/>
        <end position="30"/>
    </location>
</feature>
<feature type="transmembrane region" description="Helical" evidence="6">
    <location>
        <begin position="99"/>
        <end position="123"/>
    </location>
</feature>
<gene>
    <name evidence="7" type="ORF">GEAMG1_2603</name>
</gene>
<proteinExistence type="predicted"/>
<evidence type="ECO:0000256" key="3">
    <source>
        <dbReference type="ARBA" id="ARBA00022692"/>
    </source>
</evidence>
<accession>A0ABM9DDI5</accession>
<evidence type="ECO:0000313" key="8">
    <source>
        <dbReference type="Proteomes" id="UP001295463"/>
    </source>
</evidence>
<dbReference type="RefSeq" id="WP_305733190.1">
    <property type="nucleotide sequence ID" value="NZ_OW150024.1"/>
</dbReference>
<keyword evidence="5 6" id="KW-0472">Membrane</keyword>
<dbReference type="Proteomes" id="UP001295463">
    <property type="component" value="Chromosome"/>
</dbReference>
<sequence>MMSDREERLPRYLLAGSILSLLIIAAVSALLFSASAAASASAGGMIAIINLLWQRRSLGALLQLTPQDRPMLAALVRFIIRISLTAVVLYLVITSSWFSLWGLLAGLSVTVVCLFGLTLYVAISSKETSS</sequence>
<evidence type="ECO:0008006" key="9">
    <source>
        <dbReference type="Google" id="ProtNLM"/>
    </source>
</evidence>
<evidence type="ECO:0000256" key="1">
    <source>
        <dbReference type="ARBA" id="ARBA00004651"/>
    </source>
</evidence>
<evidence type="ECO:0000313" key="7">
    <source>
        <dbReference type="EMBL" id="CAH2032439.1"/>
    </source>
</evidence>
<keyword evidence="8" id="KW-1185">Reference proteome</keyword>
<comment type="subcellular location">
    <subcellularLocation>
        <location evidence="1">Cell membrane</location>
        <topology evidence="1">Multi-pass membrane protein</topology>
    </subcellularLocation>
</comment>
<reference evidence="7 8" key="1">
    <citation type="submission" date="2022-03" db="EMBL/GenBank/DDBJ databases">
        <authorList>
            <person name="Koch H."/>
        </authorList>
    </citation>
    <scope>NUCLEOTIDE SEQUENCE [LARGE SCALE GENOMIC DNA]</scope>
    <source>
        <strain evidence="7 8">G1</strain>
    </source>
</reference>
<evidence type="ECO:0000256" key="6">
    <source>
        <dbReference type="SAM" id="Phobius"/>
    </source>
</evidence>
<evidence type="ECO:0000256" key="5">
    <source>
        <dbReference type="ARBA" id="ARBA00023136"/>
    </source>
</evidence>